<dbReference type="RefSeq" id="WP_106091932.1">
    <property type="nucleotide sequence ID" value="NZ_PVNL01000101.1"/>
</dbReference>
<gene>
    <name evidence="9" type="ORF">ENSA7_50370</name>
</gene>
<dbReference type="Proteomes" id="UP000238823">
    <property type="component" value="Unassembled WGS sequence"/>
</dbReference>
<dbReference type="InterPro" id="IPR011050">
    <property type="entry name" value="Pectin_lyase_fold/virulence"/>
</dbReference>
<evidence type="ECO:0008006" key="11">
    <source>
        <dbReference type="Google" id="ProtNLM"/>
    </source>
</evidence>
<evidence type="ECO:0000256" key="3">
    <source>
        <dbReference type="ARBA" id="ARBA00004613"/>
    </source>
</evidence>
<dbReference type="GO" id="GO:0009279">
    <property type="term" value="C:cell outer membrane"/>
    <property type="evidence" value="ECO:0007669"/>
    <property type="project" value="UniProtKB-SubCell"/>
</dbReference>
<keyword evidence="5 8" id="KW-0732">Signal</keyword>
<evidence type="ECO:0000313" key="9">
    <source>
        <dbReference type="EMBL" id="PRQ04864.1"/>
    </source>
</evidence>
<dbReference type="InterPro" id="IPR003368">
    <property type="entry name" value="POMP_repeat"/>
</dbReference>
<keyword evidence="7" id="KW-0998">Cell outer membrane</keyword>
<reference evidence="9 10" key="1">
    <citation type="submission" date="2018-03" db="EMBL/GenBank/DDBJ databases">
        <title>Draft Genome Sequences of the Obligatory Marine Myxobacteria Enhygromyxa salina SWB007.</title>
        <authorList>
            <person name="Poehlein A."/>
            <person name="Moghaddam J.A."/>
            <person name="Harms H."/>
            <person name="Alanjari M."/>
            <person name="Koenig G.M."/>
            <person name="Daniel R."/>
            <person name="Schaeberle T.F."/>
        </authorList>
    </citation>
    <scope>NUCLEOTIDE SEQUENCE [LARGE SCALE GENOMIC DNA]</scope>
    <source>
        <strain evidence="9 10">SWB007</strain>
    </source>
</reference>
<evidence type="ECO:0000256" key="6">
    <source>
        <dbReference type="ARBA" id="ARBA00023136"/>
    </source>
</evidence>
<keyword evidence="4" id="KW-0964">Secreted</keyword>
<feature type="signal peptide" evidence="8">
    <location>
        <begin position="1"/>
        <end position="25"/>
    </location>
</feature>
<dbReference type="Gene3D" id="2.60.120.200">
    <property type="match status" value="2"/>
</dbReference>
<dbReference type="SUPFAM" id="SSF51126">
    <property type="entry name" value="Pectin lyase-like"/>
    <property type="match status" value="1"/>
</dbReference>
<dbReference type="PROSITE" id="PS51257">
    <property type="entry name" value="PROKAR_LIPOPROTEIN"/>
    <property type="match status" value="1"/>
</dbReference>
<organism evidence="9 10">
    <name type="scientific">Enhygromyxa salina</name>
    <dbReference type="NCBI Taxonomy" id="215803"/>
    <lineage>
        <taxon>Bacteria</taxon>
        <taxon>Pseudomonadati</taxon>
        <taxon>Myxococcota</taxon>
        <taxon>Polyangia</taxon>
        <taxon>Nannocystales</taxon>
        <taxon>Nannocystaceae</taxon>
        <taxon>Enhygromyxa</taxon>
    </lineage>
</organism>
<dbReference type="SUPFAM" id="SSF49899">
    <property type="entry name" value="Concanavalin A-like lectins/glucanases"/>
    <property type="match status" value="2"/>
</dbReference>
<evidence type="ECO:0000256" key="2">
    <source>
        <dbReference type="ARBA" id="ARBA00004442"/>
    </source>
</evidence>
<comment type="subcellular location">
    <subcellularLocation>
        <location evidence="1">Cell envelope</location>
    </subcellularLocation>
    <subcellularLocation>
        <location evidence="2">Cell outer membrane</location>
    </subcellularLocation>
    <subcellularLocation>
        <location evidence="3">Secreted</location>
    </subcellularLocation>
</comment>
<evidence type="ECO:0000256" key="5">
    <source>
        <dbReference type="ARBA" id="ARBA00022729"/>
    </source>
</evidence>
<evidence type="ECO:0000256" key="4">
    <source>
        <dbReference type="ARBA" id="ARBA00022525"/>
    </source>
</evidence>
<dbReference type="Pfam" id="PF02415">
    <property type="entry name" value="Chlam_PMP"/>
    <property type="match status" value="1"/>
</dbReference>
<dbReference type="GO" id="GO:0005576">
    <property type="term" value="C:extracellular region"/>
    <property type="evidence" value="ECO:0007669"/>
    <property type="project" value="UniProtKB-SubCell"/>
</dbReference>
<comment type="caution">
    <text evidence="9">The sequence shown here is derived from an EMBL/GenBank/DDBJ whole genome shotgun (WGS) entry which is preliminary data.</text>
</comment>
<name>A0A2S9YIC1_9BACT</name>
<dbReference type="AlphaFoldDB" id="A0A2S9YIC1"/>
<dbReference type="InterPro" id="IPR013320">
    <property type="entry name" value="ConA-like_dom_sf"/>
</dbReference>
<proteinExistence type="predicted"/>
<accession>A0A2S9YIC1</accession>
<dbReference type="EMBL" id="PVNL01000101">
    <property type="protein sequence ID" value="PRQ04864.1"/>
    <property type="molecule type" value="Genomic_DNA"/>
</dbReference>
<protein>
    <recommendedName>
        <fullName evidence="11">LamG-like jellyroll fold domain-containing protein</fullName>
    </recommendedName>
</protein>
<evidence type="ECO:0000256" key="1">
    <source>
        <dbReference type="ARBA" id="ARBA00004196"/>
    </source>
</evidence>
<evidence type="ECO:0000313" key="10">
    <source>
        <dbReference type="Proteomes" id="UP000238823"/>
    </source>
</evidence>
<dbReference type="OrthoDB" id="5410062at2"/>
<evidence type="ECO:0000256" key="7">
    <source>
        <dbReference type="ARBA" id="ARBA00023237"/>
    </source>
</evidence>
<keyword evidence="6" id="KW-0472">Membrane</keyword>
<dbReference type="PANTHER" id="PTHR11319">
    <property type="entry name" value="G PROTEIN-COUPLED RECEPTOR-RELATED"/>
    <property type="match status" value="1"/>
</dbReference>
<sequence>MRTPLNPPSTRFGLLPTFLMALALAGCVDEASDEALESGEFRGLEDGLLLHWTFEDHVGTQITDVSGNNRHGMLQGGSFVSSPFGEAISLDGIDDYVSFAGPRSPALYGGVGGNFTVSARVRVADLGRYNTLCVGCGPLSVMYVGASTYGERVMSAIYNQTTQGLLWPTSSEGLLADTWAEVTMIVEGGVAARYYLDCEFDSQLANPGVGLKDYGYSAIGQGATADRWYQGQIDNLRIWNRALSEAELEQLCPTPPSLEQGLELDWTFENHTGNQITDMSGNARHGTLQGGAAIVDSPAGKAVSLDGIDDRISFVGPRAPAIYGGVDGDFTLSARMRVADVARYNSLCYGCGPSQVVYVGDPGQGGRVAAAIHNSSTQGLLWPATPNHEITANEWAEVTMVVDGGASARVYVDCAMRSELLNPAIGLKDYGYSSVGQGGSPSTWFGGEIDQLRVWSRALSEQELALLCVPSVCGGPIHVNVDAAPGGDGISWATAFNNLQAAIDASSQCTYPQIWVAQGTYAPDPGSPVATITRPMAIYAGFDGTEDALEQRDIEQHPVRLGADGWQSRVVVVEPSAVSQLTALRLDGFTIAGSQAGAIQITAGLAPQQPTSVFLHNLTITDNVASAGAGILTTGAVGIDIVTSRFQANTAPLGGAIRATGSSIDLISSEFIDNDASRGAALHLGGNGGAYTITQSNFSGNVATTWGGAIFLDDDPLDPSYMELTIEGGEFVANVGVQGGGAIYAEESTTSIHSVVFANNEGGRGGAVEVANGSVGVSPDVFEIADCRFIANHATVSRGGGLLLTESGATIINTEFASNIATSSGGGVYGRGTFIHSTFADNVAPSGAGLYAPPGPDMSMRHCAAWPDLIVGQNIYMGWSCVAPSPWLLANGPGVVTHQTPFDPADLDDDGRVEHYLLPGTACADFGGETAEFDPSVLTTMASQCTDSSPLDIGVHYTPLFEAGPCG</sequence>
<dbReference type="Pfam" id="PF13385">
    <property type="entry name" value="Laminin_G_3"/>
    <property type="match status" value="2"/>
</dbReference>
<evidence type="ECO:0000256" key="8">
    <source>
        <dbReference type="SAM" id="SignalP"/>
    </source>
</evidence>
<feature type="chain" id="PRO_5015518397" description="LamG-like jellyroll fold domain-containing protein" evidence="8">
    <location>
        <begin position="26"/>
        <end position="967"/>
    </location>
</feature>
<dbReference type="PANTHER" id="PTHR11319:SF35">
    <property type="entry name" value="OUTER MEMBRANE PROTEIN PMPC-RELATED"/>
    <property type="match status" value="1"/>
</dbReference>